<protein>
    <recommendedName>
        <fullName evidence="4">Lipoprotein</fullName>
    </recommendedName>
</protein>
<dbReference type="RefSeq" id="WP_230869650.1">
    <property type="nucleotide sequence ID" value="NZ_CP046640.1"/>
</dbReference>
<dbReference type="Proteomes" id="UP000665020">
    <property type="component" value="Chromosome"/>
</dbReference>
<gene>
    <name evidence="2" type="ORF">GM661_08810</name>
</gene>
<evidence type="ECO:0008006" key="4">
    <source>
        <dbReference type="Google" id="ProtNLM"/>
    </source>
</evidence>
<reference evidence="2" key="1">
    <citation type="submission" date="2019-12" db="EMBL/GenBank/DDBJ databases">
        <authorList>
            <person name="zhang j."/>
            <person name="sun C.M."/>
        </authorList>
    </citation>
    <scope>NUCLEOTIDE SEQUENCE</scope>
    <source>
        <strain evidence="2">NS-1</strain>
    </source>
</reference>
<evidence type="ECO:0000313" key="3">
    <source>
        <dbReference type="Proteomes" id="UP000665020"/>
    </source>
</evidence>
<dbReference type="KEGG" id="ifn:GM661_08810"/>
<feature type="signal peptide" evidence="1">
    <location>
        <begin position="1"/>
        <end position="23"/>
    </location>
</feature>
<dbReference type="EMBL" id="CP046640">
    <property type="protein sequence ID" value="QTL98067.1"/>
    <property type="molecule type" value="Genomic_DNA"/>
</dbReference>
<accession>A0A8A7KGQ6</accession>
<organism evidence="2 3">
    <name type="scientific">Iocasia fonsfrigidae</name>
    <dbReference type="NCBI Taxonomy" id="2682810"/>
    <lineage>
        <taxon>Bacteria</taxon>
        <taxon>Bacillati</taxon>
        <taxon>Bacillota</taxon>
        <taxon>Clostridia</taxon>
        <taxon>Halanaerobiales</taxon>
        <taxon>Halanaerobiaceae</taxon>
        <taxon>Iocasia</taxon>
    </lineage>
</organism>
<evidence type="ECO:0000313" key="2">
    <source>
        <dbReference type="EMBL" id="QTL98067.1"/>
    </source>
</evidence>
<keyword evidence="1" id="KW-0732">Signal</keyword>
<name>A0A8A7KGQ6_9FIRM</name>
<dbReference type="AlphaFoldDB" id="A0A8A7KGQ6"/>
<feature type="chain" id="PRO_5039687922" description="Lipoprotein" evidence="1">
    <location>
        <begin position="24"/>
        <end position="222"/>
    </location>
</feature>
<keyword evidence="3" id="KW-1185">Reference proteome</keyword>
<evidence type="ECO:0000256" key="1">
    <source>
        <dbReference type="SAM" id="SignalP"/>
    </source>
</evidence>
<proteinExistence type="predicted"/>
<sequence length="222" mass="25408">MLNKRIIKIILILLVLVSGCAANEELGNNAGEGIDNNESIIKIQEKVYAYFPMLEGMHYEYRGEGIEYAAFIRDVMYVDPPFIQVHNNNGGTTIAAIYKVEENQIALIRREEEFYSDKNLLSKLDKDVKVEEIVLKTPIKKGSSWESNNKKMEIVETNMELKVSVGTFYDVIKIKSHALNGKSEMINYSYYAKNMGLIKRESVGENFNVISELKAYENLKFK</sequence>